<dbReference type="InterPro" id="IPR036388">
    <property type="entry name" value="WH-like_DNA-bd_sf"/>
</dbReference>
<gene>
    <name evidence="5" type="primary">lutR_2</name>
    <name evidence="5" type="ORF">PAECIP111891_05129</name>
</gene>
<evidence type="ECO:0000259" key="4">
    <source>
        <dbReference type="PROSITE" id="PS50949"/>
    </source>
</evidence>
<dbReference type="PROSITE" id="PS50949">
    <property type="entry name" value="HTH_GNTR"/>
    <property type="match status" value="1"/>
</dbReference>
<accession>A0ABM9CQ48</accession>
<reference evidence="5" key="1">
    <citation type="submission" date="2022-01" db="EMBL/GenBank/DDBJ databases">
        <authorList>
            <person name="Criscuolo A."/>
        </authorList>
    </citation>
    <scope>NUCLEOTIDE SEQUENCE</scope>
    <source>
        <strain evidence="5">CIP111891</strain>
    </source>
</reference>
<dbReference type="SMART" id="SM00345">
    <property type="entry name" value="HTH_GNTR"/>
    <property type="match status" value="1"/>
</dbReference>
<keyword evidence="2" id="KW-0238">DNA-binding</keyword>
<name>A0ABM9CQ48_9BACL</name>
<evidence type="ECO:0000256" key="3">
    <source>
        <dbReference type="ARBA" id="ARBA00023163"/>
    </source>
</evidence>
<dbReference type="InterPro" id="IPR008920">
    <property type="entry name" value="TF_FadR/GntR_C"/>
</dbReference>
<dbReference type="RefSeq" id="WP_236291243.1">
    <property type="nucleotide sequence ID" value="NZ_CAKMMW010000020.1"/>
</dbReference>
<dbReference type="InterPro" id="IPR000524">
    <property type="entry name" value="Tscrpt_reg_HTH_GntR"/>
</dbReference>
<dbReference type="SMART" id="SM00895">
    <property type="entry name" value="FCD"/>
    <property type="match status" value="1"/>
</dbReference>
<dbReference type="Pfam" id="PF07729">
    <property type="entry name" value="FCD"/>
    <property type="match status" value="1"/>
</dbReference>
<dbReference type="PRINTS" id="PR00035">
    <property type="entry name" value="HTHGNTR"/>
</dbReference>
<sequence length="263" mass="30226">MFKSINEERKTFSRKVVEHIHELLASGQLKPGDKLPSERELAEMMNVSRPTIREAFKILSAMNLLNIRQGHGVFVADQSARLDNLASYLFLQTDTIYELFEVRKMIETESAAKAAKRGTSDFLEQIYETTRDCYNKVIVQQEFQTKEERDKFMSESDQQFHLTVAEAAGNEVVMRVMTNLIDLLRESRMQSMKIPGRVEQSLKEHMLIAEAIKDRNAKLARSRMFEHLSSVERTLLVELELAGIPVSLKDESEEPTDISMKPL</sequence>
<dbReference type="InterPro" id="IPR036390">
    <property type="entry name" value="WH_DNA-bd_sf"/>
</dbReference>
<keyword evidence="1" id="KW-0805">Transcription regulation</keyword>
<dbReference type="Proteomes" id="UP000838821">
    <property type="component" value="Unassembled WGS sequence"/>
</dbReference>
<comment type="caution">
    <text evidence="5">The sequence shown here is derived from an EMBL/GenBank/DDBJ whole genome shotgun (WGS) entry which is preliminary data.</text>
</comment>
<dbReference type="PANTHER" id="PTHR43537">
    <property type="entry name" value="TRANSCRIPTIONAL REGULATOR, GNTR FAMILY"/>
    <property type="match status" value="1"/>
</dbReference>
<feature type="domain" description="HTH gntR-type" evidence="4">
    <location>
        <begin position="10"/>
        <end position="78"/>
    </location>
</feature>
<evidence type="ECO:0000256" key="1">
    <source>
        <dbReference type="ARBA" id="ARBA00023015"/>
    </source>
</evidence>
<organism evidence="5 6">
    <name type="scientific">Paenibacillus allorhizoplanae</name>
    <dbReference type="NCBI Taxonomy" id="2905648"/>
    <lineage>
        <taxon>Bacteria</taxon>
        <taxon>Bacillati</taxon>
        <taxon>Bacillota</taxon>
        <taxon>Bacilli</taxon>
        <taxon>Bacillales</taxon>
        <taxon>Paenibacillaceae</taxon>
        <taxon>Paenibacillus</taxon>
    </lineage>
</organism>
<dbReference type="EMBL" id="CAKMMW010000020">
    <property type="protein sequence ID" value="CAH1221167.1"/>
    <property type="molecule type" value="Genomic_DNA"/>
</dbReference>
<dbReference type="Gene3D" id="1.10.10.10">
    <property type="entry name" value="Winged helix-like DNA-binding domain superfamily/Winged helix DNA-binding domain"/>
    <property type="match status" value="1"/>
</dbReference>
<protein>
    <submittedName>
        <fullName evidence="5">HTH-type transcriptional regulator LutR</fullName>
    </submittedName>
</protein>
<keyword evidence="3" id="KW-0804">Transcription</keyword>
<evidence type="ECO:0000313" key="5">
    <source>
        <dbReference type="EMBL" id="CAH1221167.1"/>
    </source>
</evidence>
<dbReference type="PANTHER" id="PTHR43537:SF5">
    <property type="entry name" value="UXU OPERON TRANSCRIPTIONAL REGULATOR"/>
    <property type="match status" value="1"/>
</dbReference>
<dbReference type="CDD" id="cd07377">
    <property type="entry name" value="WHTH_GntR"/>
    <property type="match status" value="1"/>
</dbReference>
<proteinExistence type="predicted"/>
<keyword evidence="6" id="KW-1185">Reference proteome</keyword>
<dbReference type="Pfam" id="PF00392">
    <property type="entry name" value="GntR"/>
    <property type="match status" value="1"/>
</dbReference>
<dbReference type="SUPFAM" id="SSF46785">
    <property type="entry name" value="Winged helix' DNA-binding domain"/>
    <property type="match status" value="1"/>
</dbReference>
<evidence type="ECO:0000256" key="2">
    <source>
        <dbReference type="ARBA" id="ARBA00023125"/>
    </source>
</evidence>
<dbReference type="Gene3D" id="1.20.120.530">
    <property type="entry name" value="GntR ligand-binding domain-like"/>
    <property type="match status" value="1"/>
</dbReference>
<evidence type="ECO:0000313" key="6">
    <source>
        <dbReference type="Proteomes" id="UP000838821"/>
    </source>
</evidence>
<dbReference type="SUPFAM" id="SSF48008">
    <property type="entry name" value="GntR ligand-binding domain-like"/>
    <property type="match status" value="1"/>
</dbReference>
<dbReference type="InterPro" id="IPR011711">
    <property type="entry name" value="GntR_C"/>
</dbReference>